<reference evidence="6 7" key="1">
    <citation type="submission" date="2020-07" db="EMBL/GenBank/DDBJ databases">
        <authorList>
            <person name="Khare M."/>
        </authorList>
    </citation>
    <scope>NUCLEOTIDE SEQUENCE [LARGE SCALE GENOMIC DNA]</scope>
    <source>
        <strain evidence="6 7">P8776</strain>
    </source>
</reference>
<organism evidence="6 7">
    <name type="scientific">Corynebacterium sanguinis</name>
    <dbReference type="NCBI Taxonomy" id="2594913"/>
    <lineage>
        <taxon>Bacteria</taxon>
        <taxon>Bacillati</taxon>
        <taxon>Actinomycetota</taxon>
        <taxon>Actinomycetes</taxon>
        <taxon>Mycobacteriales</taxon>
        <taxon>Corynebacteriaceae</taxon>
        <taxon>Corynebacterium</taxon>
    </lineage>
</organism>
<evidence type="ECO:0000256" key="2">
    <source>
        <dbReference type="ARBA" id="ARBA00023008"/>
    </source>
</evidence>
<dbReference type="GO" id="GO:0005507">
    <property type="term" value="F:copper ion binding"/>
    <property type="evidence" value="ECO:0007669"/>
    <property type="project" value="InterPro"/>
</dbReference>
<dbReference type="InterPro" id="IPR014755">
    <property type="entry name" value="Cu-Rt/internalin_Ig-like"/>
</dbReference>
<evidence type="ECO:0000256" key="3">
    <source>
        <dbReference type="SAM" id="MobiDB-lite"/>
    </source>
</evidence>
<dbReference type="PROSITE" id="PS51318">
    <property type="entry name" value="TAT"/>
    <property type="match status" value="1"/>
</dbReference>
<name>A0A838WPB2_9CORY</name>
<accession>A0A838WPB2</accession>
<keyword evidence="4" id="KW-0472">Membrane</keyword>
<keyword evidence="4" id="KW-1133">Transmembrane helix</keyword>
<dbReference type="InterPro" id="IPR014756">
    <property type="entry name" value="Ig_E-set"/>
</dbReference>
<dbReference type="InterPro" id="IPR007348">
    <property type="entry name" value="CopC_dom"/>
</dbReference>
<dbReference type="EMBL" id="JACEOR010000072">
    <property type="protein sequence ID" value="MBA4504082.1"/>
    <property type="molecule type" value="Genomic_DNA"/>
</dbReference>
<evidence type="ECO:0000313" key="6">
    <source>
        <dbReference type="EMBL" id="MBA4504082.1"/>
    </source>
</evidence>
<comment type="caution">
    <text evidence="6">The sequence shown here is derived from an EMBL/GenBank/DDBJ whole genome shotgun (WGS) entry which is preliminary data.</text>
</comment>
<dbReference type="RefSeq" id="WP_181729398.1">
    <property type="nucleotide sequence ID" value="NZ_JACEOR010000072.1"/>
</dbReference>
<dbReference type="GO" id="GO:0046688">
    <property type="term" value="P:response to copper ion"/>
    <property type="evidence" value="ECO:0007669"/>
    <property type="project" value="InterPro"/>
</dbReference>
<dbReference type="Pfam" id="PF04234">
    <property type="entry name" value="CopC"/>
    <property type="match status" value="1"/>
</dbReference>
<dbReference type="AlphaFoldDB" id="A0A838WPB2"/>
<keyword evidence="2" id="KW-0186">Copper</keyword>
<dbReference type="Gene3D" id="2.60.40.1220">
    <property type="match status" value="1"/>
</dbReference>
<dbReference type="GO" id="GO:0042597">
    <property type="term" value="C:periplasmic space"/>
    <property type="evidence" value="ECO:0007669"/>
    <property type="project" value="InterPro"/>
</dbReference>
<feature type="domain" description="CopC" evidence="5">
    <location>
        <begin position="39"/>
        <end position="134"/>
    </location>
</feature>
<keyword evidence="7" id="KW-1185">Reference proteome</keyword>
<proteinExistence type="predicted"/>
<keyword evidence="4" id="KW-0812">Transmembrane</keyword>
<keyword evidence="1" id="KW-0732">Signal</keyword>
<dbReference type="SUPFAM" id="SSF81296">
    <property type="entry name" value="E set domains"/>
    <property type="match status" value="1"/>
</dbReference>
<gene>
    <name evidence="6" type="ORF">H0H28_01760</name>
</gene>
<feature type="transmembrane region" description="Helical" evidence="4">
    <location>
        <begin position="172"/>
        <end position="190"/>
    </location>
</feature>
<dbReference type="Proteomes" id="UP000580709">
    <property type="component" value="Unassembled WGS sequence"/>
</dbReference>
<sequence length="209" mass="21212">MTTWSERSLRRGILAAGAALTIAAAPVMPTGLTPPAIAHDAVVGGSPANGEVVSEFPDTLTLDFSAAVQDGFNTFALSRTDTGEVVFTGEPTIDGRAVSVDLPADFAAEPGQYQIGYQIISSDGHATKGMTTFTYAPAAGAATSTAPAAQAGEPADTATQETAEPASNNMTLLWVGLGILAVLAIIAVAITRSRAPQPAPETPAQDTTN</sequence>
<feature type="region of interest" description="Disordered" evidence="3">
    <location>
        <begin position="145"/>
        <end position="164"/>
    </location>
</feature>
<evidence type="ECO:0000256" key="1">
    <source>
        <dbReference type="ARBA" id="ARBA00022729"/>
    </source>
</evidence>
<dbReference type="InterPro" id="IPR006311">
    <property type="entry name" value="TAT_signal"/>
</dbReference>
<evidence type="ECO:0000313" key="7">
    <source>
        <dbReference type="Proteomes" id="UP000580709"/>
    </source>
</evidence>
<evidence type="ECO:0000259" key="5">
    <source>
        <dbReference type="Pfam" id="PF04234"/>
    </source>
</evidence>
<evidence type="ECO:0000256" key="4">
    <source>
        <dbReference type="SAM" id="Phobius"/>
    </source>
</evidence>
<protein>
    <submittedName>
        <fullName evidence="6">Copper resistance protein CopC</fullName>
    </submittedName>
</protein>